<name>H6SR41_PARPM</name>
<proteinExistence type="predicted"/>
<sequence>MPRKRSPTIPTPWSPEDAMSINLKTPVVESREQRLGTIIGWDGKASDLSRESAYARGDGCGGCGGGKGKARRVCEQRSPFSQGSVCSEQMVECQAGNVRGAVLVQHSPLGCGAGQVIYNSIFRNGLAIRGLPVENLHLITTNLQERDMVYGGVEKLERTIRDAFERHAPKAIFIATSCATAIIGDDIESVASALEDEFKIPVIPLHCEGFKSKHWSTGFDATQHGIVRQIVRKNPTRKQEDLVNVINLWGSDIFSPMLAELGLRVNYVVDLATVEDLAQMSEAAATVGFCYTLSTYMAAALEQEFGVPEVKAPMPYGFAGTDAWLREIARVTGREDKAEAYIAREHARVKPELERLREKLKGVKGFVSTGSAYAHGLIQVLRELGVEVDGSLVFHHDPVYDSQDPRQDSLAHLIDNYGDVTHFSVGNRQQYQFYGLLKRVDPDFIIIRHNGLAPLASRLGIPAIPLGDEHIAVGYQGMINLGESILDVLAHRKFHHDIARHVRLPYKDSWLARDPFDLARGA</sequence>
<dbReference type="AlphaFoldDB" id="H6SR41"/>
<dbReference type="STRING" id="1150469.RSPPHO_03137"/>
<dbReference type="eggNOG" id="COG2710">
    <property type="taxonomic scope" value="Bacteria"/>
</dbReference>
<dbReference type="PANTHER" id="PTHR42956:SF1">
    <property type="entry name" value="NITROGENASE IRON-MOLYBDENUM COFACTOR BIOSYNTHESIS PROTEIN NIFE"/>
    <property type="match status" value="1"/>
</dbReference>
<keyword evidence="3" id="KW-0560">Oxidoreductase</keyword>
<dbReference type="CDD" id="cd01972">
    <property type="entry name" value="Nitrogenase_VnfE_like"/>
    <property type="match status" value="1"/>
</dbReference>
<evidence type="ECO:0000259" key="2">
    <source>
        <dbReference type="Pfam" id="PF00148"/>
    </source>
</evidence>
<dbReference type="InterPro" id="IPR049939">
    <property type="entry name" value="NifE-like"/>
</dbReference>
<evidence type="ECO:0000256" key="1">
    <source>
        <dbReference type="SAM" id="MobiDB-lite"/>
    </source>
</evidence>
<dbReference type="HOGENOM" id="CLU_025876_3_0_5"/>
<dbReference type="SUPFAM" id="SSF53807">
    <property type="entry name" value="Helical backbone' metal receptor"/>
    <property type="match status" value="1"/>
</dbReference>
<dbReference type="PATRIC" id="fig|1150469.3.peg.3535"/>
<dbReference type="Pfam" id="PF00148">
    <property type="entry name" value="Oxidored_nitro"/>
    <property type="match status" value="1"/>
</dbReference>
<dbReference type="GO" id="GO:0016163">
    <property type="term" value="F:nitrogenase activity"/>
    <property type="evidence" value="ECO:0007669"/>
    <property type="project" value="UniProtKB-EC"/>
</dbReference>
<feature type="domain" description="Nitrogenase/oxidoreductase component 1" evidence="2">
    <location>
        <begin position="96"/>
        <end position="489"/>
    </location>
</feature>
<dbReference type="EMBL" id="HE663493">
    <property type="protein sequence ID" value="CCG09763.1"/>
    <property type="molecule type" value="Genomic_DNA"/>
</dbReference>
<feature type="region of interest" description="Disordered" evidence="1">
    <location>
        <begin position="1"/>
        <end position="20"/>
    </location>
</feature>
<dbReference type="InterPro" id="IPR000510">
    <property type="entry name" value="Nase/OxRdtase_comp1"/>
</dbReference>
<protein>
    <submittedName>
        <fullName evidence="3">Nitrogenase</fullName>
        <ecNumber evidence="3">1.18.6.1</ecNumber>
    </submittedName>
</protein>
<dbReference type="KEGG" id="rpm:RSPPHO_03137"/>
<dbReference type="PANTHER" id="PTHR42956">
    <property type="entry name" value="NITROGENASE IRON-MOLYBDENUM COFACTOR BIOSYNTHESIS PROTEIN NIFE"/>
    <property type="match status" value="1"/>
</dbReference>
<gene>
    <name evidence="3" type="ORF">RSPPHO_03137</name>
</gene>
<dbReference type="Gene3D" id="3.40.50.1980">
    <property type="entry name" value="Nitrogenase molybdenum iron protein domain"/>
    <property type="match status" value="3"/>
</dbReference>
<reference evidence="3 4" key="1">
    <citation type="submission" date="2012-02" db="EMBL/GenBank/DDBJ databases">
        <title>Shotgun genome sequence of Phaeospirillum photometricum DSM 122.</title>
        <authorList>
            <person name="Duquesne K."/>
            <person name="Sturgis J."/>
        </authorList>
    </citation>
    <scope>NUCLEOTIDE SEQUENCE [LARGE SCALE GENOMIC DNA]</scope>
    <source>
        <strain evidence="4">DSM122</strain>
    </source>
</reference>
<organism evidence="3 4">
    <name type="scientific">Pararhodospirillum photometricum DSM 122</name>
    <dbReference type="NCBI Taxonomy" id="1150469"/>
    <lineage>
        <taxon>Bacteria</taxon>
        <taxon>Pseudomonadati</taxon>
        <taxon>Pseudomonadota</taxon>
        <taxon>Alphaproteobacteria</taxon>
        <taxon>Rhodospirillales</taxon>
        <taxon>Rhodospirillaceae</taxon>
        <taxon>Pararhodospirillum</taxon>
    </lineage>
</organism>
<keyword evidence="4" id="KW-1185">Reference proteome</keyword>
<dbReference type="Proteomes" id="UP000033220">
    <property type="component" value="Chromosome DSM 122"/>
</dbReference>
<accession>H6SR41</accession>
<dbReference type="EC" id="1.18.6.1" evidence="3"/>
<evidence type="ECO:0000313" key="4">
    <source>
        <dbReference type="Proteomes" id="UP000033220"/>
    </source>
</evidence>
<evidence type="ECO:0000313" key="3">
    <source>
        <dbReference type="EMBL" id="CCG09763.1"/>
    </source>
</evidence>